<accession>A0A5K0UBF3</accession>
<dbReference type="SUPFAM" id="SSF57850">
    <property type="entry name" value="RING/U-box"/>
    <property type="match status" value="1"/>
</dbReference>
<feature type="compositionally biased region" description="Low complexity" evidence="2">
    <location>
        <begin position="57"/>
        <end position="71"/>
    </location>
</feature>
<dbReference type="Proteomes" id="UP000594342">
    <property type="component" value="Unassembled WGS sequence"/>
</dbReference>
<feature type="compositionally biased region" description="Basic and acidic residues" evidence="2">
    <location>
        <begin position="76"/>
        <end position="94"/>
    </location>
</feature>
<dbReference type="Pfam" id="PF13920">
    <property type="entry name" value="zf-C3HC4_3"/>
    <property type="match status" value="1"/>
</dbReference>
<keyword evidence="5" id="KW-1185">Reference proteome</keyword>
<dbReference type="Gene3D" id="3.30.40.10">
    <property type="entry name" value="Zinc/RING finger domain, C3HC4 (zinc finger)"/>
    <property type="match status" value="1"/>
</dbReference>
<dbReference type="PANTHER" id="PTHR14879:SF5">
    <property type="entry name" value="RING-TYPE DOMAIN-CONTAINING PROTEIN"/>
    <property type="match status" value="1"/>
</dbReference>
<dbReference type="InterPro" id="IPR051728">
    <property type="entry name" value="RING-FYVE_E3_ubiquitin-ligase"/>
</dbReference>
<keyword evidence="1" id="KW-0479">Metal-binding</keyword>
<dbReference type="InterPro" id="IPR001841">
    <property type="entry name" value="Znf_RING"/>
</dbReference>
<comment type="caution">
    <text evidence="4">The sequence shown here is derived from an EMBL/GenBank/DDBJ whole genome shotgun (WGS) entry which is preliminary data.</text>
</comment>
<organism evidence="4 5">
    <name type="scientific">Yasminevirus sp. GU-2018</name>
    <dbReference type="NCBI Taxonomy" id="2420051"/>
    <lineage>
        <taxon>Viruses</taxon>
        <taxon>Varidnaviria</taxon>
        <taxon>Bamfordvirae</taxon>
        <taxon>Nucleocytoviricota</taxon>
        <taxon>Megaviricetes</taxon>
        <taxon>Imitervirales</taxon>
        <taxon>Mimiviridae</taxon>
        <taxon>Klosneuvirinae</taxon>
        <taxon>Yasminevirus</taxon>
        <taxon>Yasminevirus saudimassiliense</taxon>
    </lineage>
</organism>
<name>A0A5K0UBF3_9VIRU</name>
<dbReference type="GO" id="GO:0008270">
    <property type="term" value="F:zinc ion binding"/>
    <property type="evidence" value="ECO:0007669"/>
    <property type="project" value="UniProtKB-KW"/>
</dbReference>
<evidence type="ECO:0000259" key="3">
    <source>
        <dbReference type="PROSITE" id="PS50089"/>
    </source>
</evidence>
<dbReference type="InterPro" id="IPR013083">
    <property type="entry name" value="Znf_RING/FYVE/PHD"/>
</dbReference>
<dbReference type="InterPro" id="IPR008984">
    <property type="entry name" value="SMAD_FHA_dom_sf"/>
</dbReference>
<dbReference type="PANTHER" id="PTHR14879">
    <property type="entry name" value="CASPASE REGULATOR, RING FINGER DOMAIN-CONTAINING"/>
    <property type="match status" value="1"/>
</dbReference>
<dbReference type="PROSITE" id="PS50089">
    <property type="entry name" value="ZF_RING_2"/>
    <property type="match status" value="1"/>
</dbReference>
<evidence type="ECO:0000313" key="4">
    <source>
        <dbReference type="EMBL" id="VBB18933.1"/>
    </source>
</evidence>
<feature type="domain" description="RING-type" evidence="3">
    <location>
        <begin position="291"/>
        <end position="325"/>
    </location>
</feature>
<keyword evidence="1" id="KW-0862">Zinc</keyword>
<evidence type="ECO:0000256" key="1">
    <source>
        <dbReference type="PROSITE-ProRule" id="PRU00175"/>
    </source>
</evidence>
<proteinExistence type="predicted"/>
<evidence type="ECO:0000313" key="5">
    <source>
        <dbReference type="Proteomes" id="UP000594342"/>
    </source>
</evidence>
<sequence length="350" mass="38605">MDKSTPLNVENKTQNKSPRRSPRKSPKSKSKTKRVEFAVSAPPDLSAQPAVAVSNTSPKQPLASSSSPSSPGAKMEGGREKKAKTEVKKDVHKDDLVSHGLGEYVSSMYIPSNPLESYSTSIEIDDSILRNIRDEFYLRIINSDTGRDQLLRRMSALIAGLETSGTLRRHTPTDDNPIYIFKNGQLVKTVTESLITVGTRAWNTFIGAHVLGVSRIHAIIVFMRNESGNIVMFVIDGWSLGGTHVLDKHDRTIYKSQGDSRSVLVSDLTVCARVKFGRDVFTFSTNEGKDCSICMDKVRETRLKCGHGTMCADCTKKMDACPICRAPVNQQEVLMSMCMNSFGADTSVRH</sequence>
<reference evidence="4 5" key="1">
    <citation type="submission" date="2018-10" db="EMBL/GenBank/DDBJ databases">
        <authorList>
            <consortium name="IHU Genomes"/>
        </authorList>
    </citation>
    <scope>NUCLEOTIDE SEQUENCE [LARGE SCALE GENOMIC DNA]</scope>
    <source>
        <strain evidence="4 5">A1</strain>
    </source>
</reference>
<feature type="region of interest" description="Disordered" evidence="2">
    <location>
        <begin position="1"/>
        <end position="94"/>
    </location>
</feature>
<dbReference type="SMART" id="SM00184">
    <property type="entry name" value="RING"/>
    <property type="match status" value="1"/>
</dbReference>
<dbReference type="EMBL" id="UPSH01000001">
    <property type="protein sequence ID" value="VBB18933.1"/>
    <property type="molecule type" value="Genomic_DNA"/>
</dbReference>
<dbReference type="SUPFAM" id="SSF49879">
    <property type="entry name" value="SMAD/FHA domain"/>
    <property type="match status" value="1"/>
</dbReference>
<keyword evidence="1" id="KW-0863">Zinc-finger</keyword>
<protein>
    <recommendedName>
        <fullName evidence="3">RING-type domain-containing protein</fullName>
    </recommendedName>
</protein>
<feature type="compositionally biased region" description="Basic residues" evidence="2">
    <location>
        <begin position="17"/>
        <end position="32"/>
    </location>
</feature>
<gene>
    <name evidence="4" type="ORF">YASMINEVIRUS_1465</name>
</gene>
<feature type="compositionally biased region" description="Polar residues" evidence="2">
    <location>
        <begin position="1"/>
        <end position="15"/>
    </location>
</feature>
<evidence type="ECO:0000256" key="2">
    <source>
        <dbReference type="SAM" id="MobiDB-lite"/>
    </source>
</evidence>